<sequence length="173" mass="18512">MKRLFFSPRGHSPLERLVRALLLGGVFALAIVAYQKHFDHVIEQAEAEGTIADPGHILTGEDRAQVLGAAQDLRRRYGLDLRLRLGGTPKPPSPDDPGTVWVYLDPECRNSRVVAPALVASALPESLLNDLGGGHMDAACREGRSREGVLGALGVFIDALGHAAGRGKGVQHE</sequence>
<gene>
    <name evidence="1" type="ORF">DesfrDRAFT_3620</name>
</gene>
<dbReference type="STRING" id="596151.DesfrDRAFT_3620"/>
<reference evidence="1 2" key="1">
    <citation type="submission" date="2010-08" db="EMBL/GenBank/DDBJ databases">
        <title>The draft genome of Desulfovibrio fructosovorans JJ.</title>
        <authorList>
            <consortium name="US DOE Joint Genome Institute (JGI-PGF)"/>
            <person name="Lucas S."/>
            <person name="Copeland A."/>
            <person name="Lapidus A."/>
            <person name="Cheng J.-F."/>
            <person name="Bruce D."/>
            <person name="Goodwin L."/>
            <person name="Pitluck S."/>
            <person name="Land M.L."/>
            <person name="Hauser L."/>
            <person name="Chang Y.-J."/>
            <person name="Jeffries C."/>
            <person name="Wall J.D."/>
            <person name="Stahl D.A."/>
            <person name="Arkin A.P."/>
            <person name="Dehal P."/>
            <person name="Stolyar S.M."/>
            <person name="Hazen T.C."/>
            <person name="Woyke T.J."/>
        </authorList>
    </citation>
    <scope>NUCLEOTIDE SEQUENCE [LARGE SCALE GENOMIC DNA]</scope>
    <source>
        <strain evidence="1 2">JJ</strain>
    </source>
</reference>
<dbReference type="OrthoDB" id="5455789at2"/>
<protein>
    <recommendedName>
        <fullName evidence="3">TPM domain-containing protein</fullName>
    </recommendedName>
</protein>
<organism evidence="1 2">
    <name type="scientific">Solidesulfovibrio fructosivorans JJ]</name>
    <dbReference type="NCBI Taxonomy" id="596151"/>
    <lineage>
        <taxon>Bacteria</taxon>
        <taxon>Pseudomonadati</taxon>
        <taxon>Thermodesulfobacteriota</taxon>
        <taxon>Desulfovibrionia</taxon>
        <taxon>Desulfovibrionales</taxon>
        <taxon>Desulfovibrionaceae</taxon>
        <taxon>Solidesulfovibrio</taxon>
    </lineage>
</organism>
<proteinExistence type="predicted"/>
<evidence type="ECO:0008006" key="3">
    <source>
        <dbReference type="Google" id="ProtNLM"/>
    </source>
</evidence>
<dbReference type="Proteomes" id="UP000006250">
    <property type="component" value="Unassembled WGS sequence"/>
</dbReference>
<dbReference type="EMBL" id="AECZ01000037">
    <property type="protein sequence ID" value="EFL49630.1"/>
    <property type="molecule type" value="Genomic_DNA"/>
</dbReference>
<dbReference type="RefSeq" id="WP_005996281.1">
    <property type="nucleotide sequence ID" value="NZ_AECZ01000037.1"/>
</dbReference>
<name>E1K170_SOLFR</name>
<evidence type="ECO:0000313" key="1">
    <source>
        <dbReference type="EMBL" id="EFL49630.1"/>
    </source>
</evidence>
<keyword evidence="2" id="KW-1185">Reference proteome</keyword>
<dbReference type="AlphaFoldDB" id="E1K170"/>
<dbReference type="eggNOG" id="ENOG50347ZV">
    <property type="taxonomic scope" value="Bacteria"/>
</dbReference>
<evidence type="ECO:0000313" key="2">
    <source>
        <dbReference type="Proteomes" id="UP000006250"/>
    </source>
</evidence>
<accession>E1K170</accession>
<comment type="caution">
    <text evidence="1">The sequence shown here is derived from an EMBL/GenBank/DDBJ whole genome shotgun (WGS) entry which is preliminary data.</text>
</comment>